<name>A0ABT6KR48_9MICO</name>
<dbReference type="Pfam" id="PF01738">
    <property type="entry name" value="DLH"/>
    <property type="match status" value="1"/>
</dbReference>
<protein>
    <submittedName>
        <fullName evidence="2">Carboxymethylenebutenolidase</fullName>
        <ecNumber evidence="2">3.1.1.45</ecNumber>
    </submittedName>
</protein>
<dbReference type="Gene3D" id="3.40.50.1820">
    <property type="entry name" value="alpha/beta hydrolase"/>
    <property type="match status" value="1"/>
</dbReference>
<gene>
    <name evidence="2" type="ORF">M2152_002625</name>
</gene>
<evidence type="ECO:0000313" key="3">
    <source>
        <dbReference type="Proteomes" id="UP001160142"/>
    </source>
</evidence>
<organism evidence="2 3">
    <name type="scientific">Antiquaquibacter oligotrophicus</name>
    <dbReference type="NCBI Taxonomy" id="2880260"/>
    <lineage>
        <taxon>Bacteria</taxon>
        <taxon>Bacillati</taxon>
        <taxon>Actinomycetota</taxon>
        <taxon>Actinomycetes</taxon>
        <taxon>Micrococcales</taxon>
        <taxon>Microbacteriaceae</taxon>
        <taxon>Antiquaquibacter</taxon>
    </lineage>
</organism>
<evidence type="ECO:0000313" key="2">
    <source>
        <dbReference type="EMBL" id="MDH6182443.1"/>
    </source>
</evidence>
<sequence length="215" mass="22348">MSELVPIPSPGVPLLFGTPGNPAVVVLHDRFGRVPGLVNYSEALASRGFRVSVPDLFGGVCTVDPATADELMGALDIGVALAEIDDSMAGAQLTGDERVGLVGFDIGGWLALVHAQAGAADAVVSYYASLSAADHGIIPCPVLLHWAETDEWDSGDDPASFVARLRDHGTPVTEHTYAGTVHSFANASVTETVDARAAALAYARTAVFLEKHLGE</sequence>
<dbReference type="InterPro" id="IPR029058">
    <property type="entry name" value="AB_hydrolase_fold"/>
</dbReference>
<evidence type="ECO:0000259" key="1">
    <source>
        <dbReference type="Pfam" id="PF01738"/>
    </source>
</evidence>
<reference evidence="2 3" key="1">
    <citation type="submission" date="2023-04" db="EMBL/GenBank/DDBJ databases">
        <title>Genome Encyclopedia of Bacteria and Archaea VI: Functional Genomics of Type Strains.</title>
        <authorList>
            <person name="Whitman W."/>
        </authorList>
    </citation>
    <scope>NUCLEOTIDE SEQUENCE [LARGE SCALE GENOMIC DNA]</scope>
    <source>
        <strain evidence="2 3">SG_E_30_P1</strain>
    </source>
</reference>
<dbReference type="SUPFAM" id="SSF53474">
    <property type="entry name" value="alpha/beta-Hydrolases"/>
    <property type="match status" value="1"/>
</dbReference>
<dbReference type="PANTHER" id="PTHR46623">
    <property type="entry name" value="CARBOXYMETHYLENEBUTENOLIDASE-RELATED"/>
    <property type="match status" value="1"/>
</dbReference>
<dbReference type="Proteomes" id="UP001160142">
    <property type="component" value="Unassembled WGS sequence"/>
</dbReference>
<dbReference type="EC" id="3.1.1.45" evidence="2"/>
<keyword evidence="2" id="KW-0378">Hydrolase</keyword>
<dbReference type="InterPro" id="IPR002925">
    <property type="entry name" value="Dienelactn_hydro"/>
</dbReference>
<proteinExistence type="predicted"/>
<dbReference type="GO" id="GO:0008806">
    <property type="term" value="F:carboxymethylenebutenolidase activity"/>
    <property type="evidence" value="ECO:0007669"/>
    <property type="project" value="UniProtKB-EC"/>
</dbReference>
<comment type="caution">
    <text evidence="2">The sequence shown here is derived from an EMBL/GenBank/DDBJ whole genome shotgun (WGS) entry which is preliminary data.</text>
</comment>
<keyword evidence="3" id="KW-1185">Reference proteome</keyword>
<accession>A0ABT6KR48</accession>
<dbReference type="RefSeq" id="WP_322134720.1">
    <property type="nucleotide sequence ID" value="NZ_CP085036.1"/>
</dbReference>
<dbReference type="PANTHER" id="PTHR46623:SF6">
    <property type="entry name" value="ALPHA_BETA-HYDROLASES SUPERFAMILY PROTEIN"/>
    <property type="match status" value="1"/>
</dbReference>
<dbReference type="EMBL" id="JARXVQ010000001">
    <property type="protein sequence ID" value="MDH6182443.1"/>
    <property type="molecule type" value="Genomic_DNA"/>
</dbReference>
<dbReference type="InterPro" id="IPR051049">
    <property type="entry name" value="Dienelactone_hydrolase-like"/>
</dbReference>
<feature type="domain" description="Dienelactone hydrolase" evidence="1">
    <location>
        <begin position="21"/>
        <end position="212"/>
    </location>
</feature>